<dbReference type="InterPro" id="IPR058925">
    <property type="entry name" value="zf-C2H2_AcuF"/>
</dbReference>
<keyword evidence="5" id="KW-1185">Reference proteome</keyword>
<dbReference type="PANTHER" id="PTHR46082:SF11">
    <property type="entry name" value="AAA+ ATPASE DOMAIN-CONTAINING PROTEIN-RELATED"/>
    <property type="match status" value="1"/>
</dbReference>
<dbReference type="GO" id="GO:0008270">
    <property type="term" value="F:zinc ion binding"/>
    <property type="evidence" value="ECO:0007669"/>
    <property type="project" value="UniProtKB-KW"/>
</dbReference>
<dbReference type="AlphaFoldDB" id="A0AAW0S1D0"/>
<dbReference type="GO" id="GO:0009116">
    <property type="term" value="P:nucleoside metabolic process"/>
    <property type="evidence" value="ECO:0007669"/>
    <property type="project" value="InterPro"/>
</dbReference>
<feature type="compositionally biased region" description="Polar residues" evidence="2">
    <location>
        <begin position="513"/>
        <end position="529"/>
    </location>
</feature>
<feature type="region of interest" description="Disordered" evidence="2">
    <location>
        <begin position="256"/>
        <end position="289"/>
    </location>
</feature>
<evidence type="ECO:0000259" key="3">
    <source>
        <dbReference type="PROSITE" id="PS50157"/>
    </source>
</evidence>
<dbReference type="PANTHER" id="PTHR46082">
    <property type="entry name" value="ATP/GTP-BINDING PROTEIN-RELATED"/>
    <property type="match status" value="1"/>
</dbReference>
<dbReference type="InterPro" id="IPR053137">
    <property type="entry name" value="NLR-like"/>
</dbReference>
<evidence type="ECO:0000256" key="2">
    <source>
        <dbReference type="SAM" id="MobiDB-lite"/>
    </source>
</evidence>
<feature type="compositionally biased region" description="Polar residues" evidence="2">
    <location>
        <begin position="259"/>
        <end position="276"/>
    </location>
</feature>
<feature type="domain" description="C2H2-type" evidence="3">
    <location>
        <begin position="356"/>
        <end position="385"/>
    </location>
</feature>
<dbReference type="GO" id="GO:0003824">
    <property type="term" value="F:catalytic activity"/>
    <property type="evidence" value="ECO:0007669"/>
    <property type="project" value="InterPro"/>
</dbReference>
<proteinExistence type="predicted"/>
<feature type="compositionally biased region" description="Polar residues" evidence="2">
    <location>
        <begin position="489"/>
        <end position="502"/>
    </location>
</feature>
<dbReference type="InterPro" id="IPR013087">
    <property type="entry name" value="Znf_C2H2_type"/>
</dbReference>
<dbReference type="Gene3D" id="3.40.50.1580">
    <property type="entry name" value="Nucleoside phosphorylase domain"/>
    <property type="match status" value="1"/>
</dbReference>
<feature type="region of interest" description="Disordered" evidence="2">
    <location>
        <begin position="479"/>
        <end position="533"/>
    </location>
</feature>
<accession>A0AAW0S1D0</accession>
<keyword evidence="1" id="KW-0862">Zinc</keyword>
<dbReference type="PROSITE" id="PS50157">
    <property type="entry name" value="ZINC_FINGER_C2H2_2"/>
    <property type="match status" value="1"/>
</dbReference>
<name>A0AAW0S1D0_9HYPO</name>
<evidence type="ECO:0000256" key="1">
    <source>
        <dbReference type="PROSITE-ProRule" id="PRU00042"/>
    </source>
</evidence>
<evidence type="ECO:0000313" key="4">
    <source>
        <dbReference type="EMBL" id="KAK8147934.1"/>
    </source>
</evidence>
<sequence length="858" mass="95098">MGSDRAQCSRRLCITSRAMDDTIRYKVWHCSGLFKKVLSDAPELFDANQRFVEWYTNIAAHRTGPASLDERLRDAPDLRDAILQFLNTLIKAIEFHGQTLGKKGNTIRRNPALDSLVNKAASSRPVSVMHTAVDSLKRLSIAIRTPASVDRYAKAKNIDIDYFGPSDKGHIEHFFPKADPVLQDRLLQAVLRRRRFLKYSADHKEKLARQVTLEPDQEGDETQETLFAGAESEFADTVATPFSPHDVDMDGIVPMGISDSASDGASTNASDTSSLRSDMAARVPPMPPASENGKPFECPCCFLMIETRTRKQWKRHVFTDMRPYVCTFIDCKDPDRLFPSRHDWYSHELAFHRRTWFCISSCARQFATQAQIVAHLREAHKELESSSQAEKYGAHSRQLPEPQVSICPLCGDEITHELVKTHIGRHQAPLGLWPLRSMRELDDDDEVEDIRIEEDEDDAQYNWDDEDHTTMLEGNTIYVSTPPRESDSQAEQVTPHSSSVRSTIYVAAPPPESDSQAEQVTPHSSSAESTRTKLPFNPEDYTIGWICALPIELVAARACLDVTHPESPHIPANDNNQYTTGQIGSHYIVICSLPEGACGTASAAAAAVNLSRSFPRVRFGVMVGIGGGAPSAIHDIRLGDVVVSSPTRGSGGVVQLDVSKLIQGQGMASTWMLSALPSALLAAIVSLRAKHELGGVGIENGIERIFRRNPRLSASYSRPDPRSDRLYRSDYIHVANGPCEEGCDPKFLVTRPERSEDGDNPAVHYGLIASGDRLVRDASFRDSIARERGVLCFEMEAAGLMDNFPCIVIRGIADYCDSHKARSWQRYAALSAAVYTRDLILGIHPNAGHKRTRSNAGL</sequence>
<comment type="caution">
    <text evidence="4">The sequence shown here is derived from an EMBL/GenBank/DDBJ whole genome shotgun (WGS) entry which is preliminary data.</text>
</comment>
<dbReference type="Pfam" id="PF26082">
    <property type="entry name" value="zf-C2H2_AcuF"/>
    <property type="match status" value="1"/>
</dbReference>
<dbReference type="SUPFAM" id="SSF53167">
    <property type="entry name" value="Purine and uridine phosphorylases"/>
    <property type="match status" value="1"/>
</dbReference>
<evidence type="ECO:0000313" key="5">
    <source>
        <dbReference type="Proteomes" id="UP001397290"/>
    </source>
</evidence>
<dbReference type="InterPro" id="IPR035994">
    <property type="entry name" value="Nucleoside_phosphorylase_sf"/>
</dbReference>
<gene>
    <name evidence="4" type="ORF">G3M48_000676</name>
</gene>
<organism evidence="4 5">
    <name type="scientific">Beauveria asiatica</name>
    <dbReference type="NCBI Taxonomy" id="1069075"/>
    <lineage>
        <taxon>Eukaryota</taxon>
        <taxon>Fungi</taxon>
        <taxon>Dikarya</taxon>
        <taxon>Ascomycota</taxon>
        <taxon>Pezizomycotina</taxon>
        <taxon>Sordariomycetes</taxon>
        <taxon>Hypocreomycetidae</taxon>
        <taxon>Hypocreales</taxon>
        <taxon>Cordycipitaceae</taxon>
        <taxon>Beauveria</taxon>
    </lineage>
</organism>
<keyword evidence="1" id="KW-0479">Metal-binding</keyword>
<dbReference type="PROSITE" id="PS00028">
    <property type="entry name" value="ZINC_FINGER_C2H2_1"/>
    <property type="match status" value="1"/>
</dbReference>
<keyword evidence="1" id="KW-0863">Zinc-finger</keyword>
<dbReference type="Proteomes" id="UP001397290">
    <property type="component" value="Unassembled WGS sequence"/>
</dbReference>
<dbReference type="EMBL" id="JAAHCF010000116">
    <property type="protein sequence ID" value="KAK8147934.1"/>
    <property type="molecule type" value="Genomic_DNA"/>
</dbReference>
<reference evidence="4 5" key="1">
    <citation type="submission" date="2020-02" db="EMBL/GenBank/DDBJ databases">
        <title>Comparative genomics of the hypocrealean fungal genus Beauvera.</title>
        <authorList>
            <person name="Showalter D.N."/>
            <person name="Bushley K.E."/>
            <person name="Rehner S.A."/>
        </authorList>
    </citation>
    <scope>NUCLEOTIDE SEQUENCE [LARGE SCALE GENOMIC DNA]</scope>
    <source>
        <strain evidence="4 5">ARSEF4384</strain>
    </source>
</reference>
<protein>
    <recommendedName>
        <fullName evidence="3">C2H2-type domain-containing protein</fullName>
    </recommendedName>
</protein>